<dbReference type="EMBL" id="LK023320">
    <property type="protein sequence ID" value="CDS06432.1"/>
    <property type="molecule type" value="Genomic_DNA"/>
</dbReference>
<reference evidence="1" key="1">
    <citation type="journal article" date="2014" name="Genome Announc.">
        <title>De novo whole-genome sequence and genome annotation of Lichtheimia ramosa.</title>
        <authorList>
            <person name="Linde J."/>
            <person name="Schwartze V."/>
            <person name="Binder U."/>
            <person name="Lass-Florl C."/>
            <person name="Voigt K."/>
            <person name="Horn F."/>
        </authorList>
    </citation>
    <scope>NUCLEOTIDE SEQUENCE</scope>
    <source>
        <strain evidence="1">JMRC FSU:6197</strain>
    </source>
</reference>
<evidence type="ECO:0008006" key="2">
    <source>
        <dbReference type="Google" id="ProtNLM"/>
    </source>
</evidence>
<evidence type="ECO:0000313" key="1">
    <source>
        <dbReference type="EMBL" id="CDS06432.1"/>
    </source>
</evidence>
<dbReference type="SUPFAM" id="SSF52047">
    <property type="entry name" value="RNI-like"/>
    <property type="match status" value="1"/>
</dbReference>
<proteinExistence type="predicted"/>
<dbReference type="AlphaFoldDB" id="A0A077WIH7"/>
<accession>A0A077WIH7</accession>
<sequence>MTYPRDVDLSTVPMTTCPNLTHLFIHAIPDGITSDEAIEIWSYFPALKEIELHPCAEIQSSLVATDYLRSMKVIGVEISHYSLELTYQKQGSDSDEIGIARLCLLFDSLEDDPSASVSQILRKHCNTLQQLYLKMNLNNDDTYDVHYPQLKKLALQGSALWIPRNTPMLEELSISSKAIRGHPAILDTIPPNLRKLELQPDSQFHLVDKAPVEMYLHHIVQHYQLKDMSIYFHSSDSIGTVLDAICHLGQLRSLVIYVWKKWNCNQMEEFFNKLVIGCSHLRVLRINCNNAPSTRSISTLKQLGNLEQLAFSINGIDNNCRFWSEVKTFPQLKHIWVYFAEGDSNTWISYLKRQRPDIKISKDSFDMRL</sequence>
<gene>
    <name evidence="1" type="ORF">LRAMOSA08960</name>
</gene>
<organism evidence="1">
    <name type="scientific">Lichtheimia ramosa</name>
    <dbReference type="NCBI Taxonomy" id="688394"/>
    <lineage>
        <taxon>Eukaryota</taxon>
        <taxon>Fungi</taxon>
        <taxon>Fungi incertae sedis</taxon>
        <taxon>Mucoromycota</taxon>
        <taxon>Mucoromycotina</taxon>
        <taxon>Mucoromycetes</taxon>
        <taxon>Mucorales</taxon>
        <taxon>Lichtheimiaceae</taxon>
        <taxon>Lichtheimia</taxon>
    </lineage>
</organism>
<dbReference type="Gene3D" id="3.80.10.10">
    <property type="entry name" value="Ribonuclease Inhibitor"/>
    <property type="match status" value="1"/>
</dbReference>
<dbReference type="InterPro" id="IPR032675">
    <property type="entry name" value="LRR_dom_sf"/>
</dbReference>
<protein>
    <recommendedName>
        <fullName evidence="2">F-box domain-containing protein</fullName>
    </recommendedName>
</protein>
<name>A0A077WIH7_9FUNG</name>